<keyword evidence="1" id="KW-0812">Transmembrane</keyword>
<evidence type="ECO:0000256" key="1">
    <source>
        <dbReference type="SAM" id="Phobius"/>
    </source>
</evidence>
<dbReference type="EMBL" id="LAZR01000144">
    <property type="protein sequence ID" value="KKN86777.1"/>
    <property type="molecule type" value="Genomic_DNA"/>
</dbReference>
<keyword evidence="1" id="KW-0472">Membrane</keyword>
<sequence length="84" mass="9492">MWFIQPKRDYAAEMPWKHTDEPAIMTWQIRARDYNTFIANILFFINFIISLAVGFAIFSFNEPSVSLFLLGAGGGGGSCLLAWV</sequence>
<name>A0A0F9UHH5_9ZZZZ</name>
<feature type="transmembrane region" description="Helical" evidence="1">
    <location>
        <begin position="64"/>
        <end position="83"/>
    </location>
</feature>
<reference evidence="2" key="1">
    <citation type="journal article" date="2015" name="Nature">
        <title>Complex archaea that bridge the gap between prokaryotes and eukaryotes.</title>
        <authorList>
            <person name="Spang A."/>
            <person name="Saw J.H."/>
            <person name="Jorgensen S.L."/>
            <person name="Zaremba-Niedzwiedzka K."/>
            <person name="Martijn J."/>
            <person name="Lind A.E."/>
            <person name="van Eijk R."/>
            <person name="Schleper C."/>
            <person name="Guy L."/>
            <person name="Ettema T.J."/>
        </authorList>
    </citation>
    <scope>NUCLEOTIDE SEQUENCE</scope>
</reference>
<organism evidence="2">
    <name type="scientific">marine sediment metagenome</name>
    <dbReference type="NCBI Taxonomy" id="412755"/>
    <lineage>
        <taxon>unclassified sequences</taxon>
        <taxon>metagenomes</taxon>
        <taxon>ecological metagenomes</taxon>
    </lineage>
</organism>
<dbReference type="AlphaFoldDB" id="A0A0F9UHH5"/>
<protein>
    <submittedName>
        <fullName evidence="2">Uncharacterized protein</fullName>
    </submittedName>
</protein>
<accession>A0A0F9UHH5</accession>
<keyword evidence="1" id="KW-1133">Transmembrane helix</keyword>
<proteinExistence type="predicted"/>
<comment type="caution">
    <text evidence="2">The sequence shown here is derived from an EMBL/GenBank/DDBJ whole genome shotgun (WGS) entry which is preliminary data.</text>
</comment>
<evidence type="ECO:0000313" key="2">
    <source>
        <dbReference type="EMBL" id="KKN86777.1"/>
    </source>
</evidence>
<gene>
    <name evidence="2" type="ORF">LCGC14_0265720</name>
</gene>
<feature type="transmembrane region" description="Helical" evidence="1">
    <location>
        <begin position="37"/>
        <end position="58"/>
    </location>
</feature>